<evidence type="ECO:0000313" key="3">
    <source>
        <dbReference type="EMBL" id="AES82572.1"/>
    </source>
</evidence>
<dbReference type="HOGENOM" id="CLU_869782_0_0_1"/>
<dbReference type="AlphaFoldDB" id="G7KZS9"/>
<gene>
    <name evidence="3" type="ordered locus">MTR_7g114170</name>
</gene>
<keyword evidence="5" id="KW-1185">Reference proteome</keyword>
<organism evidence="3 5">
    <name type="scientific">Medicago truncatula</name>
    <name type="common">Barrel medic</name>
    <name type="synonym">Medicago tribuloides</name>
    <dbReference type="NCBI Taxonomy" id="3880"/>
    <lineage>
        <taxon>Eukaryota</taxon>
        <taxon>Viridiplantae</taxon>
        <taxon>Streptophyta</taxon>
        <taxon>Embryophyta</taxon>
        <taxon>Tracheophyta</taxon>
        <taxon>Spermatophyta</taxon>
        <taxon>Magnoliopsida</taxon>
        <taxon>eudicotyledons</taxon>
        <taxon>Gunneridae</taxon>
        <taxon>Pentapetalae</taxon>
        <taxon>rosids</taxon>
        <taxon>fabids</taxon>
        <taxon>Fabales</taxon>
        <taxon>Fabaceae</taxon>
        <taxon>Papilionoideae</taxon>
        <taxon>50 kb inversion clade</taxon>
        <taxon>NPAAA clade</taxon>
        <taxon>Hologalegina</taxon>
        <taxon>IRL clade</taxon>
        <taxon>Trifolieae</taxon>
        <taxon>Medicago</taxon>
    </lineage>
</organism>
<feature type="compositionally biased region" description="Low complexity" evidence="2">
    <location>
        <begin position="1"/>
        <end position="18"/>
    </location>
</feature>
<reference evidence="4" key="3">
    <citation type="submission" date="2015-04" db="UniProtKB">
        <authorList>
            <consortium name="EnsemblPlants"/>
        </authorList>
    </citation>
    <scope>IDENTIFICATION</scope>
    <source>
        <strain evidence="4">cv. Jemalong A17</strain>
    </source>
</reference>
<feature type="region of interest" description="Disordered" evidence="2">
    <location>
        <begin position="188"/>
        <end position="224"/>
    </location>
</feature>
<evidence type="ECO:0000256" key="1">
    <source>
        <dbReference type="SAM" id="Coils"/>
    </source>
</evidence>
<dbReference type="STRING" id="3880.G7KZS9"/>
<dbReference type="EnsemblPlants" id="AES82572">
    <property type="protein sequence ID" value="AES82572"/>
    <property type="gene ID" value="MTR_7g114170"/>
</dbReference>
<proteinExistence type="predicted"/>
<dbReference type="OMA" id="DECGHEG"/>
<dbReference type="PANTHER" id="PTHR45023:SF4">
    <property type="entry name" value="GLYCINE-RICH PROTEIN-RELATED"/>
    <property type="match status" value="1"/>
</dbReference>
<evidence type="ECO:0000256" key="2">
    <source>
        <dbReference type="SAM" id="MobiDB-lite"/>
    </source>
</evidence>
<reference evidence="3 5" key="1">
    <citation type="journal article" date="2011" name="Nature">
        <title>The Medicago genome provides insight into the evolution of rhizobial symbioses.</title>
        <authorList>
            <person name="Young N.D."/>
            <person name="Debelle F."/>
            <person name="Oldroyd G.E."/>
            <person name="Geurts R."/>
            <person name="Cannon S.B."/>
            <person name="Udvardi M.K."/>
            <person name="Benedito V.A."/>
            <person name="Mayer K.F."/>
            <person name="Gouzy J."/>
            <person name="Schoof H."/>
            <person name="Van de Peer Y."/>
            <person name="Proost S."/>
            <person name="Cook D.R."/>
            <person name="Meyers B.C."/>
            <person name="Spannagl M."/>
            <person name="Cheung F."/>
            <person name="De Mita S."/>
            <person name="Krishnakumar V."/>
            <person name="Gundlach H."/>
            <person name="Zhou S."/>
            <person name="Mudge J."/>
            <person name="Bharti A.K."/>
            <person name="Murray J.D."/>
            <person name="Naoumkina M.A."/>
            <person name="Rosen B."/>
            <person name="Silverstein K.A."/>
            <person name="Tang H."/>
            <person name="Rombauts S."/>
            <person name="Zhao P.X."/>
            <person name="Zhou P."/>
            <person name="Barbe V."/>
            <person name="Bardou P."/>
            <person name="Bechner M."/>
            <person name="Bellec A."/>
            <person name="Berger A."/>
            <person name="Berges H."/>
            <person name="Bidwell S."/>
            <person name="Bisseling T."/>
            <person name="Choisne N."/>
            <person name="Couloux A."/>
            <person name="Denny R."/>
            <person name="Deshpande S."/>
            <person name="Dai X."/>
            <person name="Doyle J.J."/>
            <person name="Dudez A.M."/>
            <person name="Farmer A.D."/>
            <person name="Fouteau S."/>
            <person name="Franken C."/>
            <person name="Gibelin C."/>
            <person name="Gish J."/>
            <person name="Goldstein S."/>
            <person name="Gonzalez A.J."/>
            <person name="Green P.J."/>
            <person name="Hallab A."/>
            <person name="Hartog M."/>
            <person name="Hua A."/>
            <person name="Humphray S.J."/>
            <person name="Jeong D.H."/>
            <person name="Jing Y."/>
            <person name="Jocker A."/>
            <person name="Kenton S.M."/>
            <person name="Kim D.J."/>
            <person name="Klee K."/>
            <person name="Lai H."/>
            <person name="Lang C."/>
            <person name="Lin S."/>
            <person name="Macmil S.L."/>
            <person name="Magdelenat G."/>
            <person name="Matthews L."/>
            <person name="McCorrison J."/>
            <person name="Monaghan E.L."/>
            <person name="Mun J.H."/>
            <person name="Najar F.Z."/>
            <person name="Nicholson C."/>
            <person name="Noirot C."/>
            <person name="O'Bleness M."/>
            <person name="Paule C.R."/>
            <person name="Poulain J."/>
            <person name="Prion F."/>
            <person name="Qin B."/>
            <person name="Qu C."/>
            <person name="Retzel E.F."/>
            <person name="Riddle C."/>
            <person name="Sallet E."/>
            <person name="Samain S."/>
            <person name="Samson N."/>
            <person name="Sanders I."/>
            <person name="Saurat O."/>
            <person name="Scarpelli C."/>
            <person name="Schiex T."/>
            <person name="Segurens B."/>
            <person name="Severin A.J."/>
            <person name="Sherrier D.J."/>
            <person name="Shi R."/>
            <person name="Sims S."/>
            <person name="Singer S.R."/>
            <person name="Sinharoy S."/>
            <person name="Sterck L."/>
            <person name="Viollet A."/>
            <person name="Wang B.B."/>
            <person name="Wang K."/>
            <person name="Wang M."/>
            <person name="Wang X."/>
            <person name="Warfsmann J."/>
            <person name="Weissenbach J."/>
            <person name="White D.D."/>
            <person name="White J.D."/>
            <person name="Wiley G.B."/>
            <person name="Wincker P."/>
            <person name="Xing Y."/>
            <person name="Yang L."/>
            <person name="Yao Z."/>
            <person name="Ying F."/>
            <person name="Zhai J."/>
            <person name="Zhou L."/>
            <person name="Zuber A."/>
            <person name="Denarie J."/>
            <person name="Dixon R.A."/>
            <person name="May G.D."/>
            <person name="Schwartz D.C."/>
            <person name="Rogers J."/>
            <person name="Quetier F."/>
            <person name="Town C.D."/>
            <person name="Roe B.A."/>
        </authorList>
    </citation>
    <scope>NUCLEOTIDE SEQUENCE [LARGE SCALE GENOMIC DNA]</scope>
    <source>
        <strain evidence="3">A17</strain>
        <strain evidence="4 5">cv. Jemalong A17</strain>
    </source>
</reference>
<name>G7KZS9_MEDTR</name>
<sequence>MQNQQHPSSQNSQFFSPPTNSTVFPSPPPTNPNIFYRPQKDTQGVQFTHCELGTSIGSMSECQVPQFSTQVGLENISLVEKKRRSTQKKPRELFTRDEDILLIQTWLNISKVLLWKMIKKQLREKGPSQLKFRFNRISGPVQKFFGCYNSAINEKKSGTSKNDIMDIYAWRLLKYEPKWKGAYIETSSKRTKTSTSGRSMGQKAAKRKAKAKVNASATETSSKAMHDTMDKRVAAMEKLAHLKEEENILKKEEMEFKAMQVMSDMSTMNESQRQVHEKYCNKLKEKYGS</sequence>
<evidence type="ECO:0000313" key="4">
    <source>
        <dbReference type="EnsemblPlants" id="AES82572"/>
    </source>
</evidence>
<accession>G7KZS9</accession>
<evidence type="ECO:0000313" key="5">
    <source>
        <dbReference type="Proteomes" id="UP000002051"/>
    </source>
</evidence>
<keyword evidence="1" id="KW-0175">Coiled coil</keyword>
<dbReference type="Proteomes" id="UP000002051">
    <property type="component" value="Unassembled WGS sequence"/>
</dbReference>
<evidence type="ECO:0008006" key="6">
    <source>
        <dbReference type="Google" id="ProtNLM"/>
    </source>
</evidence>
<reference evidence="3 5" key="2">
    <citation type="journal article" date="2014" name="BMC Genomics">
        <title>An improved genome release (version Mt4.0) for the model legume Medicago truncatula.</title>
        <authorList>
            <person name="Tang H."/>
            <person name="Krishnakumar V."/>
            <person name="Bidwell S."/>
            <person name="Rosen B."/>
            <person name="Chan A."/>
            <person name="Zhou S."/>
            <person name="Gentzbittel L."/>
            <person name="Childs K.L."/>
            <person name="Yandell M."/>
            <person name="Gundlach H."/>
            <person name="Mayer K.F."/>
            <person name="Schwartz D.C."/>
            <person name="Town C.D."/>
        </authorList>
    </citation>
    <scope>GENOME REANNOTATION</scope>
    <source>
        <strain evidence="4 5">cv. Jemalong A17</strain>
    </source>
</reference>
<dbReference type="PANTHER" id="PTHR45023">
    <property type="match status" value="1"/>
</dbReference>
<protein>
    <recommendedName>
        <fullName evidence="6">No apical meristem-associated C-terminal domain-containing protein</fullName>
    </recommendedName>
</protein>
<feature type="region of interest" description="Disordered" evidence="2">
    <location>
        <begin position="1"/>
        <end position="33"/>
    </location>
</feature>
<dbReference type="EMBL" id="CM001223">
    <property type="protein sequence ID" value="AES82572.1"/>
    <property type="molecule type" value="Genomic_DNA"/>
</dbReference>
<dbReference type="PaxDb" id="3880-AES82572"/>
<feature type="coiled-coil region" evidence="1">
    <location>
        <begin position="232"/>
        <end position="262"/>
    </location>
</feature>